<dbReference type="InterPro" id="IPR050298">
    <property type="entry name" value="Gram-neg_bact_OMP"/>
</dbReference>
<evidence type="ECO:0000259" key="12">
    <source>
        <dbReference type="Pfam" id="PF13609"/>
    </source>
</evidence>
<comment type="caution">
    <text evidence="13">The sequence shown here is derived from an EMBL/GenBank/DDBJ whole genome shotgun (WGS) entry which is preliminary data.</text>
</comment>
<dbReference type="SUPFAM" id="SSF56935">
    <property type="entry name" value="Porins"/>
    <property type="match status" value="1"/>
</dbReference>
<keyword evidence="6 11" id="KW-0732">Signal</keyword>
<dbReference type="Pfam" id="PF13609">
    <property type="entry name" value="Porin_4"/>
    <property type="match status" value="1"/>
</dbReference>
<keyword evidence="8" id="KW-0626">Porin</keyword>
<dbReference type="InterPro" id="IPR023614">
    <property type="entry name" value="Porin_dom_sf"/>
</dbReference>
<dbReference type="EMBL" id="JACHLK010000004">
    <property type="protein sequence ID" value="MBB6559759.1"/>
    <property type="molecule type" value="Genomic_DNA"/>
</dbReference>
<comment type="subcellular location">
    <subcellularLocation>
        <location evidence="1">Cell outer membrane</location>
        <topology evidence="1">Multi-pass membrane protein</topology>
    </subcellularLocation>
</comment>
<keyword evidence="3" id="KW-0813">Transport</keyword>
<keyword evidence="14" id="KW-1185">Reference proteome</keyword>
<evidence type="ECO:0000256" key="4">
    <source>
        <dbReference type="ARBA" id="ARBA00022452"/>
    </source>
</evidence>
<feature type="signal peptide" evidence="11">
    <location>
        <begin position="1"/>
        <end position="39"/>
    </location>
</feature>
<evidence type="ECO:0000313" key="14">
    <source>
        <dbReference type="Proteomes" id="UP000575083"/>
    </source>
</evidence>
<evidence type="ECO:0000256" key="2">
    <source>
        <dbReference type="ARBA" id="ARBA00011233"/>
    </source>
</evidence>
<dbReference type="GO" id="GO:0009279">
    <property type="term" value="C:cell outer membrane"/>
    <property type="evidence" value="ECO:0007669"/>
    <property type="project" value="UniProtKB-SubCell"/>
</dbReference>
<dbReference type="InterPro" id="IPR033900">
    <property type="entry name" value="Gram_neg_porin_domain"/>
</dbReference>
<evidence type="ECO:0000256" key="7">
    <source>
        <dbReference type="ARBA" id="ARBA00023065"/>
    </source>
</evidence>
<evidence type="ECO:0000256" key="1">
    <source>
        <dbReference type="ARBA" id="ARBA00004571"/>
    </source>
</evidence>
<dbReference type="PANTHER" id="PTHR34501:SF9">
    <property type="entry name" value="MAJOR OUTER MEMBRANE PROTEIN P.IA"/>
    <property type="match status" value="1"/>
</dbReference>
<dbReference type="GO" id="GO:0006811">
    <property type="term" value="P:monoatomic ion transport"/>
    <property type="evidence" value="ECO:0007669"/>
    <property type="project" value="UniProtKB-KW"/>
</dbReference>
<keyword evidence="9" id="KW-0472">Membrane</keyword>
<keyword evidence="5" id="KW-0812">Transmembrane</keyword>
<feature type="domain" description="Porin" evidence="12">
    <location>
        <begin position="30"/>
        <end position="329"/>
    </location>
</feature>
<dbReference type="GO" id="GO:0015288">
    <property type="term" value="F:porin activity"/>
    <property type="evidence" value="ECO:0007669"/>
    <property type="project" value="UniProtKB-KW"/>
</dbReference>
<evidence type="ECO:0000256" key="8">
    <source>
        <dbReference type="ARBA" id="ARBA00023114"/>
    </source>
</evidence>
<gene>
    <name evidence="13" type="ORF">HNP48_002431</name>
</gene>
<dbReference type="CDD" id="cd00342">
    <property type="entry name" value="gram_neg_porins"/>
    <property type="match status" value="1"/>
</dbReference>
<name>A0A7X0PDQ8_9BURK</name>
<proteinExistence type="predicted"/>
<evidence type="ECO:0000313" key="13">
    <source>
        <dbReference type="EMBL" id="MBB6559759.1"/>
    </source>
</evidence>
<dbReference type="PANTHER" id="PTHR34501">
    <property type="entry name" value="PROTEIN YDDL-RELATED"/>
    <property type="match status" value="1"/>
</dbReference>
<organism evidence="13 14">
    <name type="scientific">Acidovorax soli</name>
    <dbReference type="NCBI Taxonomy" id="592050"/>
    <lineage>
        <taxon>Bacteria</taxon>
        <taxon>Pseudomonadati</taxon>
        <taxon>Pseudomonadota</taxon>
        <taxon>Betaproteobacteria</taxon>
        <taxon>Burkholderiales</taxon>
        <taxon>Comamonadaceae</taxon>
        <taxon>Acidovorax</taxon>
    </lineage>
</organism>
<protein>
    <submittedName>
        <fullName evidence="13">Putative porin</fullName>
    </submittedName>
</protein>
<evidence type="ECO:0000256" key="6">
    <source>
        <dbReference type="ARBA" id="ARBA00022729"/>
    </source>
</evidence>
<evidence type="ECO:0000256" key="5">
    <source>
        <dbReference type="ARBA" id="ARBA00022692"/>
    </source>
</evidence>
<dbReference type="GO" id="GO:0046930">
    <property type="term" value="C:pore complex"/>
    <property type="evidence" value="ECO:0007669"/>
    <property type="project" value="UniProtKB-KW"/>
</dbReference>
<evidence type="ECO:0000256" key="10">
    <source>
        <dbReference type="ARBA" id="ARBA00023237"/>
    </source>
</evidence>
<dbReference type="Proteomes" id="UP000575083">
    <property type="component" value="Unassembled WGS sequence"/>
</dbReference>
<feature type="chain" id="PRO_5030735709" evidence="11">
    <location>
        <begin position="40"/>
        <end position="358"/>
    </location>
</feature>
<dbReference type="AlphaFoldDB" id="A0A7X0PDQ8"/>
<sequence length="358" mass="36527">MNPHPPFARPVRAFLAPSARAAWVLAAGLAAGTFGTAHAQSGVTIFGTLDLNITHAKAGNTSATTMSSGGNLIPSRLGFRGTEDLGGGLAASFWLEAQLLPDSGALEGSALFHRRSTVSLSGTSWGEVRLGRDYAPTFWNVSQFAPFGTVGVGGSANIIEGWPFGTGGARTFVRSANSLGYLLPRNLGGVYGQAMVAAAEGADGARYTGARLGYAAGPVDVAAAYGETPAKGQTSKVANIGGSYNFGVAKLMGYWLDQRAAGTKHSNWLLGATVPVGEVGTVRVSVAEAKARGTGVGGDGARQIAVGYVHALSKRTALYGAYSRITNRGQAAFATSESPEGAPGANASGLQFGISHNF</sequence>
<keyword evidence="10" id="KW-0998">Cell outer membrane</keyword>
<dbReference type="RefSeq" id="WP_184857179.1">
    <property type="nucleotide sequence ID" value="NZ_JACHLK010000004.1"/>
</dbReference>
<evidence type="ECO:0000256" key="11">
    <source>
        <dbReference type="SAM" id="SignalP"/>
    </source>
</evidence>
<keyword evidence="4" id="KW-1134">Transmembrane beta strand</keyword>
<comment type="subunit">
    <text evidence="2">Homotrimer.</text>
</comment>
<accession>A0A7X0PDQ8</accession>
<keyword evidence="7" id="KW-0406">Ion transport</keyword>
<evidence type="ECO:0000256" key="9">
    <source>
        <dbReference type="ARBA" id="ARBA00023136"/>
    </source>
</evidence>
<dbReference type="Gene3D" id="2.40.160.10">
    <property type="entry name" value="Porin"/>
    <property type="match status" value="1"/>
</dbReference>
<reference evidence="13 14" key="1">
    <citation type="submission" date="2020-08" db="EMBL/GenBank/DDBJ databases">
        <title>Functional genomics of gut bacteria from endangered species of beetles.</title>
        <authorList>
            <person name="Carlos-Shanley C."/>
        </authorList>
    </citation>
    <scope>NUCLEOTIDE SEQUENCE [LARGE SCALE GENOMIC DNA]</scope>
    <source>
        <strain evidence="13 14">S00198</strain>
    </source>
</reference>
<evidence type="ECO:0000256" key="3">
    <source>
        <dbReference type="ARBA" id="ARBA00022448"/>
    </source>
</evidence>